<evidence type="ECO:0000259" key="2">
    <source>
        <dbReference type="Pfam" id="PF05970"/>
    </source>
</evidence>
<dbReference type="InParanoid" id="A0A2G5D281"/>
<dbReference type="GO" id="GO:0016887">
    <property type="term" value="F:ATP hydrolysis activity"/>
    <property type="evidence" value="ECO:0007669"/>
    <property type="project" value="RHEA"/>
</dbReference>
<dbReference type="AlphaFoldDB" id="A0A2G5D281"/>
<feature type="domain" description="DNA helicase Pif1-like DEAD-box helicase" evidence="2">
    <location>
        <begin position="38"/>
        <end position="228"/>
    </location>
</feature>
<evidence type="ECO:0000259" key="3">
    <source>
        <dbReference type="Pfam" id="PF21530"/>
    </source>
</evidence>
<keyword evidence="1" id="KW-0347">Helicase</keyword>
<dbReference type="Pfam" id="PF21530">
    <property type="entry name" value="Pif1_2B_dom"/>
    <property type="match status" value="1"/>
</dbReference>
<dbReference type="Pfam" id="PF05970">
    <property type="entry name" value="PIF1"/>
    <property type="match status" value="1"/>
</dbReference>
<reference evidence="4 5" key="1">
    <citation type="submission" date="2017-09" db="EMBL/GenBank/DDBJ databases">
        <title>WGS assembly of Aquilegia coerulea Goldsmith.</title>
        <authorList>
            <person name="Hodges S."/>
            <person name="Kramer E."/>
            <person name="Nordborg M."/>
            <person name="Tomkins J."/>
            <person name="Borevitz J."/>
            <person name="Derieg N."/>
            <person name="Yan J."/>
            <person name="Mihaltcheva S."/>
            <person name="Hayes R.D."/>
            <person name="Rokhsar D."/>
        </authorList>
    </citation>
    <scope>NUCLEOTIDE SEQUENCE [LARGE SCALE GENOMIC DNA]</scope>
    <source>
        <strain evidence="5">cv. Goldsmith</strain>
    </source>
</reference>
<dbReference type="GO" id="GO:0000723">
    <property type="term" value="P:telomere maintenance"/>
    <property type="evidence" value="ECO:0007669"/>
    <property type="project" value="InterPro"/>
</dbReference>
<dbReference type="GO" id="GO:0043139">
    <property type="term" value="F:5'-3' DNA helicase activity"/>
    <property type="evidence" value="ECO:0007669"/>
    <property type="project" value="UniProtKB-EC"/>
</dbReference>
<dbReference type="GO" id="GO:0005524">
    <property type="term" value="F:ATP binding"/>
    <property type="evidence" value="ECO:0007669"/>
    <property type="project" value="UniProtKB-KW"/>
</dbReference>
<keyword evidence="5" id="KW-1185">Reference proteome</keyword>
<dbReference type="GO" id="GO:0006281">
    <property type="term" value="P:DNA repair"/>
    <property type="evidence" value="ECO:0007669"/>
    <property type="project" value="UniProtKB-KW"/>
</dbReference>
<dbReference type="PANTHER" id="PTHR10492">
    <property type="match status" value="1"/>
</dbReference>
<evidence type="ECO:0000313" key="5">
    <source>
        <dbReference type="Proteomes" id="UP000230069"/>
    </source>
</evidence>
<evidence type="ECO:0000256" key="1">
    <source>
        <dbReference type="RuleBase" id="RU363044"/>
    </source>
</evidence>
<accession>A0A2G5D281</accession>
<keyword evidence="1" id="KW-0227">DNA damage</keyword>
<name>A0A2G5D281_AQUCA</name>
<evidence type="ECO:0000313" key="4">
    <source>
        <dbReference type="EMBL" id="PIA37621.1"/>
    </source>
</evidence>
<dbReference type="GO" id="GO:0006310">
    <property type="term" value="P:DNA recombination"/>
    <property type="evidence" value="ECO:0007669"/>
    <property type="project" value="UniProtKB-KW"/>
</dbReference>
<dbReference type="InterPro" id="IPR010285">
    <property type="entry name" value="DNA_helicase_pif1-like_DEAD"/>
</dbReference>
<dbReference type="InterPro" id="IPR049163">
    <property type="entry name" value="Pif1-like_2B_dom"/>
</dbReference>
<dbReference type="CDD" id="cd18809">
    <property type="entry name" value="SF1_C_RecD"/>
    <property type="match status" value="1"/>
</dbReference>
<dbReference type="EMBL" id="KZ305047">
    <property type="protein sequence ID" value="PIA37621.1"/>
    <property type="molecule type" value="Genomic_DNA"/>
</dbReference>
<comment type="similarity">
    <text evidence="1">Belongs to the helicase family.</text>
</comment>
<comment type="catalytic activity">
    <reaction evidence="1">
        <text>ATP + H2O = ADP + phosphate + H(+)</text>
        <dbReference type="Rhea" id="RHEA:13065"/>
        <dbReference type="ChEBI" id="CHEBI:15377"/>
        <dbReference type="ChEBI" id="CHEBI:15378"/>
        <dbReference type="ChEBI" id="CHEBI:30616"/>
        <dbReference type="ChEBI" id="CHEBI:43474"/>
        <dbReference type="ChEBI" id="CHEBI:456216"/>
        <dbReference type="EC" id="5.6.2.3"/>
    </reaction>
</comment>
<dbReference type="SUPFAM" id="SSF52540">
    <property type="entry name" value="P-loop containing nucleoside triphosphate hydrolases"/>
    <property type="match status" value="2"/>
</dbReference>
<organism evidence="4 5">
    <name type="scientific">Aquilegia coerulea</name>
    <name type="common">Rocky mountain columbine</name>
    <dbReference type="NCBI Taxonomy" id="218851"/>
    <lineage>
        <taxon>Eukaryota</taxon>
        <taxon>Viridiplantae</taxon>
        <taxon>Streptophyta</taxon>
        <taxon>Embryophyta</taxon>
        <taxon>Tracheophyta</taxon>
        <taxon>Spermatophyta</taxon>
        <taxon>Magnoliopsida</taxon>
        <taxon>Ranunculales</taxon>
        <taxon>Ranunculaceae</taxon>
        <taxon>Thalictroideae</taxon>
        <taxon>Aquilegia</taxon>
    </lineage>
</organism>
<dbReference type="OrthoDB" id="272985at2759"/>
<dbReference type="Proteomes" id="UP000230069">
    <property type="component" value="Unassembled WGS sequence"/>
</dbReference>
<protein>
    <recommendedName>
        <fullName evidence="1">ATP-dependent DNA helicase</fullName>
        <ecNumber evidence="1">5.6.2.3</ecNumber>
    </recommendedName>
</protein>
<keyword evidence="1" id="KW-0234">DNA repair</keyword>
<dbReference type="PANTHER" id="PTHR10492:SF57">
    <property type="entry name" value="ATP-DEPENDENT DNA HELICASE"/>
    <property type="match status" value="1"/>
</dbReference>
<sequence length="523" mass="59257">MPMPVKDWNFETSNRLLWEHRKLMHDGLQAKAERDFSKLNSDQKYAYTVIIDSVLNDTGKVFFLNDPAGTGKMFVYNTIVAKIRSEGQIVVMVASSGIASLLLTGDRTAHSTFKIPFDVMDDTVCGFKKNSNHAELFRKTKLIVWDEVPMQHRFCIEAVDRSLQDIMENNKPFGGITVVLGGDFKQTLPVVPKGTREQIVGASLRNLNLWSQVEVLSLVKNMRLDSSDPENIKFAEYLIKVYFLIKSFIQFDFINFFNKLYILILYFQVGTNPEEKVQVPENFTRCKDAMELISKVYPDLNVKEKLTQQYLEERSILSARNDDVSALNGSTINLFLGELYEFLAADKVIEEDIEVENRGNQIASENLNSLDLPSLPRFNLQLKIGCPIMLLRNLQPRDGLCNGTRLMVVSCGTRVIEAKILNGSHAGDLVFIPRISLIPTVTETPFPMARRQFPVRLAFAMIINKSQGQSVRYVGIDLRNPVFSHGQLYVAFSRCTSSDRISVLLPNDNDNTTTNVVYPEVLL</sequence>
<dbReference type="Gene3D" id="3.40.50.300">
    <property type="entry name" value="P-loop containing nucleotide triphosphate hydrolases"/>
    <property type="match status" value="1"/>
</dbReference>
<feature type="domain" description="DNA helicase Pif1-like 2B" evidence="3">
    <location>
        <begin position="366"/>
        <end position="409"/>
    </location>
</feature>
<dbReference type="InterPro" id="IPR027417">
    <property type="entry name" value="P-loop_NTPase"/>
</dbReference>
<proteinExistence type="inferred from homology"/>
<keyword evidence="1" id="KW-0378">Hydrolase</keyword>
<keyword evidence="1" id="KW-0547">Nucleotide-binding</keyword>
<comment type="cofactor">
    <cofactor evidence="1">
        <name>Mg(2+)</name>
        <dbReference type="ChEBI" id="CHEBI:18420"/>
    </cofactor>
</comment>
<keyword evidence="1" id="KW-0067">ATP-binding</keyword>
<keyword evidence="1" id="KW-0233">DNA recombination</keyword>
<dbReference type="EC" id="5.6.2.3" evidence="1"/>
<gene>
    <name evidence="4" type="ORF">AQUCO_03000286v1</name>
</gene>